<comment type="caution">
    <text evidence="2">The sequence shown here is derived from an EMBL/GenBank/DDBJ whole genome shotgun (WGS) entry which is preliminary data.</text>
</comment>
<evidence type="ECO:0000313" key="3">
    <source>
        <dbReference type="Proteomes" id="UP001160148"/>
    </source>
</evidence>
<keyword evidence="3" id="KW-1185">Reference proteome</keyword>
<dbReference type="PANTHER" id="PTHR47160:SF10">
    <property type="entry name" value="MULE TRANSPOSASE DOMAIN-CONTAINING PROTEIN"/>
    <property type="match status" value="1"/>
</dbReference>
<name>A0AAV0X9B8_9HEMI</name>
<dbReference type="Proteomes" id="UP001160148">
    <property type="component" value="Unassembled WGS sequence"/>
</dbReference>
<proteinExistence type="predicted"/>
<accession>A0AAV0X9B8</accession>
<evidence type="ECO:0000313" key="2">
    <source>
        <dbReference type="EMBL" id="CAI6364412.1"/>
    </source>
</evidence>
<dbReference type="AlphaFoldDB" id="A0AAV0X9B8"/>
<sequence length="355" mass="41383">MPSLSVLKRTVRRIRQKEQAAPPNPKTLLELIIPDDYRTTFDGKPFLLFDSGPVENRILIFSTQKNLQLLQKCEHWFADGTFSTSPNLFYQIYTVHGIQFNNVFPSIFALLPNKTETTYVNFYNALKTLNESLNPKSIMVDFEKAAINAIQSVFTNTSVRGCFFHLSQSIWRRLQNLGFQKRYMEDSEFALQIRMMAALSFVPEEDVENAWNELLDSEFYSLNEEILTPLNTWIGRLDRRNRRKPALFPVTLWNCFKYIFENIPRTNNSVEGWHNGFASSLNACHPTIWKCIDSFKKEESLIKLQTEQLIAGMTIGVKRKYKDHAEKIIKICDDYHTRSKLDFLKGIAHNFQLQL</sequence>
<reference evidence="2 3" key="1">
    <citation type="submission" date="2023-01" db="EMBL/GenBank/DDBJ databases">
        <authorList>
            <person name="Whitehead M."/>
        </authorList>
    </citation>
    <scope>NUCLEOTIDE SEQUENCE [LARGE SCALE GENOMIC DNA]</scope>
</reference>
<dbReference type="Pfam" id="PF10551">
    <property type="entry name" value="MULE"/>
    <property type="match status" value="1"/>
</dbReference>
<protein>
    <recommendedName>
        <fullName evidence="1">MULE transposase domain-containing protein</fullName>
    </recommendedName>
</protein>
<dbReference type="PANTHER" id="PTHR47160">
    <property type="entry name" value="PUTATIVE-RELATED"/>
    <property type="match status" value="1"/>
</dbReference>
<evidence type="ECO:0000259" key="1">
    <source>
        <dbReference type="Pfam" id="PF10551"/>
    </source>
</evidence>
<dbReference type="EMBL" id="CARXXK010000003">
    <property type="protein sequence ID" value="CAI6364412.1"/>
    <property type="molecule type" value="Genomic_DNA"/>
</dbReference>
<dbReference type="InterPro" id="IPR018289">
    <property type="entry name" value="MULE_transposase_dom"/>
</dbReference>
<organism evidence="2 3">
    <name type="scientific">Macrosiphum euphorbiae</name>
    <name type="common">potato aphid</name>
    <dbReference type="NCBI Taxonomy" id="13131"/>
    <lineage>
        <taxon>Eukaryota</taxon>
        <taxon>Metazoa</taxon>
        <taxon>Ecdysozoa</taxon>
        <taxon>Arthropoda</taxon>
        <taxon>Hexapoda</taxon>
        <taxon>Insecta</taxon>
        <taxon>Pterygota</taxon>
        <taxon>Neoptera</taxon>
        <taxon>Paraneoptera</taxon>
        <taxon>Hemiptera</taxon>
        <taxon>Sternorrhyncha</taxon>
        <taxon>Aphidomorpha</taxon>
        <taxon>Aphidoidea</taxon>
        <taxon>Aphididae</taxon>
        <taxon>Macrosiphini</taxon>
        <taxon>Macrosiphum</taxon>
    </lineage>
</organism>
<feature type="domain" description="MULE transposase" evidence="1">
    <location>
        <begin position="76"/>
        <end position="168"/>
    </location>
</feature>
<gene>
    <name evidence="2" type="ORF">MEUPH1_LOCUS19241</name>
</gene>